<protein>
    <submittedName>
        <fullName evidence="1">ZirU family protein</fullName>
    </submittedName>
</protein>
<proteinExistence type="predicted"/>
<organism evidence="1 2">
    <name type="scientific">Edwardsiella tarda ATCC 15947 = NBRC 105688</name>
    <dbReference type="NCBI Taxonomy" id="667121"/>
    <lineage>
        <taxon>Bacteria</taxon>
        <taxon>Pseudomonadati</taxon>
        <taxon>Pseudomonadota</taxon>
        <taxon>Gammaproteobacteria</taxon>
        <taxon>Enterobacterales</taxon>
        <taxon>Hafniaceae</taxon>
        <taxon>Edwardsiella</taxon>
    </lineage>
</organism>
<dbReference type="Proteomes" id="UP000245918">
    <property type="component" value="Chromosome"/>
</dbReference>
<keyword evidence="2" id="KW-1185">Reference proteome</keyword>
<gene>
    <name evidence="1" type="ORF">DCL27_03795</name>
</gene>
<name>A0AC61TK00_EDWTA</name>
<sequence length="237" mass="24446">MKTGIMQFKKRALSASLILAISGAALAATSPPTESVKGHKPAYNDIGIQFHDLDGNKVASVGDTLSVTKGIFNDQDGDSENSSTYQWYSDGSPIGGATGDSYTLSQGDIGHTIKVGVIAHTDPTVTDPADGDEMYSSHGGATDGSDNGNGSVVTDANDVVSVVISGMSGANPLVNETLTATATCTSGSVCSGPVNYQWQIETTPGSGNYQDIGSNTNTYTVQGTDQKRKIQVIATKQ</sequence>
<dbReference type="EMBL" id="CP084506">
    <property type="protein sequence ID" value="UCQ00912.1"/>
    <property type="molecule type" value="Genomic_DNA"/>
</dbReference>
<evidence type="ECO:0000313" key="2">
    <source>
        <dbReference type="Proteomes" id="UP000245918"/>
    </source>
</evidence>
<reference evidence="1" key="1">
    <citation type="submission" date="2021-09" db="EMBL/GenBank/DDBJ databases">
        <title>Comparative genomics of Edwardsiella genus reveals species-based diversity.</title>
        <authorList>
            <person name="Tekedar H.C."/>
            <person name="Kumru S."/>
            <person name="Waldbieser G.C."/>
            <person name="Reichley S.R."/>
            <person name="Lawrence M.L."/>
            <person name="Griffin M.J."/>
        </authorList>
    </citation>
    <scope>NUCLEOTIDE SEQUENCE</scope>
    <source>
        <strain evidence="1">ATCC 15947</strain>
    </source>
</reference>
<evidence type="ECO:0000313" key="1">
    <source>
        <dbReference type="EMBL" id="UCQ00912.1"/>
    </source>
</evidence>
<accession>A0AC61TK00</accession>